<feature type="compositionally biased region" description="Low complexity" evidence="1">
    <location>
        <begin position="40"/>
        <end position="77"/>
    </location>
</feature>
<organism evidence="4 5">
    <name type="scientific">Kitasatospora nipponensis</name>
    <dbReference type="NCBI Taxonomy" id="258049"/>
    <lineage>
        <taxon>Bacteria</taxon>
        <taxon>Bacillati</taxon>
        <taxon>Actinomycetota</taxon>
        <taxon>Actinomycetes</taxon>
        <taxon>Kitasatosporales</taxon>
        <taxon>Streptomycetaceae</taxon>
        <taxon>Kitasatospora</taxon>
    </lineage>
</organism>
<dbReference type="InterPro" id="IPR025326">
    <property type="entry name" value="DUF4232"/>
</dbReference>
<dbReference type="InterPro" id="IPR006311">
    <property type="entry name" value="TAT_signal"/>
</dbReference>
<dbReference type="Pfam" id="PF14016">
    <property type="entry name" value="DUF4232"/>
    <property type="match status" value="1"/>
</dbReference>
<name>A0ABN1W5F0_9ACTN</name>
<dbReference type="Proteomes" id="UP001500037">
    <property type="component" value="Unassembled WGS sequence"/>
</dbReference>
<gene>
    <name evidence="4" type="ORF">GCM10009665_24570</name>
</gene>
<protein>
    <recommendedName>
        <fullName evidence="3">DUF4232 domain-containing protein</fullName>
    </recommendedName>
</protein>
<feature type="compositionally biased region" description="Polar residues" evidence="1">
    <location>
        <begin position="92"/>
        <end position="106"/>
    </location>
</feature>
<feature type="region of interest" description="Disordered" evidence="1">
    <location>
        <begin position="33"/>
        <end position="117"/>
    </location>
</feature>
<evidence type="ECO:0000313" key="5">
    <source>
        <dbReference type="Proteomes" id="UP001500037"/>
    </source>
</evidence>
<feature type="domain" description="DUF4232" evidence="3">
    <location>
        <begin position="126"/>
        <end position="250"/>
    </location>
</feature>
<keyword evidence="2" id="KW-0732">Signal</keyword>
<dbReference type="RefSeq" id="WP_344441435.1">
    <property type="nucleotide sequence ID" value="NZ_BAAALF010000033.1"/>
</dbReference>
<evidence type="ECO:0000259" key="3">
    <source>
        <dbReference type="Pfam" id="PF14016"/>
    </source>
</evidence>
<proteinExistence type="predicted"/>
<evidence type="ECO:0000256" key="2">
    <source>
        <dbReference type="SAM" id="SignalP"/>
    </source>
</evidence>
<evidence type="ECO:0000313" key="4">
    <source>
        <dbReference type="EMBL" id="GAA1233377.1"/>
    </source>
</evidence>
<reference evidence="4 5" key="1">
    <citation type="journal article" date="2019" name="Int. J. Syst. Evol. Microbiol.">
        <title>The Global Catalogue of Microorganisms (GCM) 10K type strain sequencing project: providing services to taxonomists for standard genome sequencing and annotation.</title>
        <authorList>
            <consortium name="The Broad Institute Genomics Platform"/>
            <consortium name="The Broad Institute Genome Sequencing Center for Infectious Disease"/>
            <person name="Wu L."/>
            <person name="Ma J."/>
        </authorList>
    </citation>
    <scope>NUCLEOTIDE SEQUENCE [LARGE SCALE GENOMIC DNA]</scope>
    <source>
        <strain evidence="4 5">JCM 13004</strain>
    </source>
</reference>
<accession>A0ABN1W5F0</accession>
<dbReference type="PROSITE" id="PS51318">
    <property type="entry name" value="TAT"/>
    <property type="match status" value="1"/>
</dbReference>
<feature type="signal peptide" evidence="2">
    <location>
        <begin position="1"/>
        <end position="34"/>
    </location>
</feature>
<evidence type="ECO:0000256" key="1">
    <source>
        <dbReference type="SAM" id="MobiDB-lite"/>
    </source>
</evidence>
<keyword evidence="5" id="KW-1185">Reference proteome</keyword>
<dbReference type="EMBL" id="BAAALF010000033">
    <property type="protein sequence ID" value="GAA1233377.1"/>
    <property type="molecule type" value="Genomic_DNA"/>
</dbReference>
<comment type="caution">
    <text evidence="4">The sequence shown here is derived from an EMBL/GenBank/DDBJ whole genome shotgun (WGS) entry which is preliminary data.</text>
</comment>
<sequence>MSTHSTARRRILPLSLLTAAAVLALSACGGGANGAGAGSAAGATPAGSPAASQPAASQPAASQPAASPPGASQPGSATQPAGSAATGHPSPARSSVQPSAAGTRSGSPKPGGSDTASDAYAFAHPCAGEQVTVKAGYDAQLGATRRLIQVTNTGGTACGLSFYPLVAIDAAATVRGGSGQVQTVQPAVPGDLGDGQGYPLQAGHTAYAVIDLNPGHGTAGASRQYDELSVIASTSLPNAYTVSTAITEQGGSPGNPYVKSPFLGRYSDTIADAAATAVPGH</sequence>
<feature type="chain" id="PRO_5045352614" description="DUF4232 domain-containing protein" evidence="2">
    <location>
        <begin position="35"/>
        <end position="281"/>
    </location>
</feature>